<dbReference type="SMART" id="SM01211">
    <property type="entry name" value="GATase_5"/>
    <property type="match status" value="1"/>
</dbReference>
<keyword evidence="6" id="KW-0067">ATP-binding</keyword>
<dbReference type="Gene3D" id="3.40.50.880">
    <property type="match status" value="1"/>
</dbReference>
<dbReference type="InterPro" id="IPR010075">
    <property type="entry name" value="PRibForGlyAmidine_synth_PurQ"/>
</dbReference>
<dbReference type="PANTHER" id="PTHR10099:SF1">
    <property type="entry name" value="PHOSPHORIBOSYLFORMYLGLYCINAMIDINE SYNTHASE"/>
    <property type="match status" value="1"/>
</dbReference>
<keyword evidence="7" id="KW-0315">Glutamine amidotransferase</keyword>
<evidence type="ECO:0000256" key="1">
    <source>
        <dbReference type="ARBA" id="ARBA00022490"/>
    </source>
</evidence>
<dbReference type="GO" id="GO:0004642">
    <property type="term" value="F:phosphoribosylformylglycinamidine synthase activity"/>
    <property type="evidence" value="ECO:0007669"/>
    <property type="project" value="InterPro"/>
</dbReference>
<evidence type="ECO:0000313" key="9">
    <source>
        <dbReference type="Proteomes" id="UP000183120"/>
    </source>
</evidence>
<keyword evidence="1" id="KW-0963">Cytoplasm</keyword>
<evidence type="ECO:0000313" key="8">
    <source>
        <dbReference type="EMBL" id="OIO15416.1"/>
    </source>
</evidence>
<dbReference type="Pfam" id="PF13507">
    <property type="entry name" value="GATase_5"/>
    <property type="match status" value="1"/>
</dbReference>
<dbReference type="GO" id="GO:0016787">
    <property type="term" value="F:hydrolase activity"/>
    <property type="evidence" value="ECO:0007669"/>
    <property type="project" value="UniProtKB-KW"/>
</dbReference>
<dbReference type="PANTHER" id="PTHR10099">
    <property type="entry name" value="PHOSPHORIBOSYLFORMYLGLYCINAMIDINE SYNTHASE"/>
    <property type="match status" value="1"/>
</dbReference>
<evidence type="ECO:0000256" key="5">
    <source>
        <dbReference type="ARBA" id="ARBA00022801"/>
    </source>
</evidence>
<protein>
    <submittedName>
        <fullName evidence="8">Phosphoribosylformylglycinamidine synthase I</fullName>
    </submittedName>
</protein>
<keyword evidence="5" id="KW-0378">Hydrolase</keyword>
<reference evidence="8 9" key="1">
    <citation type="journal article" date="2016" name="Environ. Microbiol.">
        <title>Genomic resolution of a cold subsurface aquifer community provides metabolic insights for novel microbes adapted to high CO concentrations.</title>
        <authorList>
            <person name="Probst A.J."/>
            <person name="Castelle C.J."/>
            <person name="Singh A."/>
            <person name="Brown C.T."/>
            <person name="Anantharaman K."/>
            <person name="Sharon I."/>
            <person name="Hug L.A."/>
            <person name="Burstein D."/>
            <person name="Emerson J.B."/>
            <person name="Thomas B.C."/>
            <person name="Banfield J.F."/>
        </authorList>
    </citation>
    <scope>NUCLEOTIDE SEQUENCE [LARGE SCALE GENOMIC DNA]</scope>
    <source>
        <strain evidence="8">CG1_02_37_22</strain>
    </source>
</reference>
<dbReference type="AlphaFoldDB" id="A0A1J4TUT8"/>
<dbReference type="STRING" id="1805209.AUJ73_00610"/>
<dbReference type="PROSITE" id="PS51273">
    <property type="entry name" value="GATASE_TYPE_1"/>
    <property type="match status" value="1"/>
</dbReference>
<keyword evidence="3" id="KW-0547">Nucleotide-binding</keyword>
<keyword evidence="4" id="KW-0658">Purine biosynthesis</keyword>
<gene>
    <name evidence="8" type="ORF">AUJ73_00610</name>
</gene>
<organism evidence="8 9">
    <name type="scientific">Candidatus Gottesmanbacteria bacterium CG1_02_37_22</name>
    <dbReference type="NCBI Taxonomy" id="1805209"/>
    <lineage>
        <taxon>Bacteria</taxon>
        <taxon>Candidatus Gottesmaniibacteriota</taxon>
    </lineage>
</organism>
<sequence length="269" mass="30438">MRPKILVFSGYGFNCEEETKYAFDWVGGKADIVHINDLIGGDYKLNNYQIIAFPGGFAYGDDTGSGNAYALKIKNHLWKDLLSFIKQDKLVIGICNGFQVLVNLGLLPGFKNEYGIRKIGLMPNKSARYVVRFVDLKVETDKSPWLTGLKRFSIPVANGEGRLCIARENLKLLIQKKMIALRYVKGEMCKYLNLPANPNGSVEDIAGICDETGRILGLMPHPERAMFFTQLPNWSLVKEQYKRIGKEIPKEGPGMKLFRNSVEYFENKK</sequence>
<evidence type="ECO:0000256" key="4">
    <source>
        <dbReference type="ARBA" id="ARBA00022755"/>
    </source>
</evidence>
<keyword evidence="2" id="KW-0436">Ligase</keyword>
<dbReference type="GO" id="GO:0005524">
    <property type="term" value="F:ATP binding"/>
    <property type="evidence" value="ECO:0007669"/>
    <property type="project" value="UniProtKB-KW"/>
</dbReference>
<dbReference type="EMBL" id="MNUY01000010">
    <property type="protein sequence ID" value="OIO15416.1"/>
    <property type="molecule type" value="Genomic_DNA"/>
</dbReference>
<evidence type="ECO:0000256" key="6">
    <source>
        <dbReference type="ARBA" id="ARBA00022840"/>
    </source>
</evidence>
<dbReference type="GO" id="GO:0005737">
    <property type="term" value="C:cytoplasm"/>
    <property type="evidence" value="ECO:0007669"/>
    <property type="project" value="TreeGrafter"/>
</dbReference>
<evidence type="ECO:0000256" key="2">
    <source>
        <dbReference type="ARBA" id="ARBA00022598"/>
    </source>
</evidence>
<name>A0A1J4TUT8_9BACT</name>
<dbReference type="InterPro" id="IPR029062">
    <property type="entry name" value="Class_I_gatase-like"/>
</dbReference>
<evidence type="ECO:0000256" key="7">
    <source>
        <dbReference type="ARBA" id="ARBA00022962"/>
    </source>
</evidence>
<evidence type="ECO:0000256" key="3">
    <source>
        <dbReference type="ARBA" id="ARBA00022741"/>
    </source>
</evidence>
<dbReference type="NCBIfam" id="TIGR01737">
    <property type="entry name" value="FGAM_synth_I"/>
    <property type="match status" value="1"/>
</dbReference>
<proteinExistence type="predicted"/>
<dbReference type="Proteomes" id="UP000183120">
    <property type="component" value="Unassembled WGS sequence"/>
</dbReference>
<dbReference type="GO" id="GO:0006189">
    <property type="term" value="P:'de novo' IMP biosynthetic process"/>
    <property type="evidence" value="ECO:0007669"/>
    <property type="project" value="InterPro"/>
</dbReference>
<dbReference type="PIRSF" id="PIRSF001586">
    <property type="entry name" value="FGAM_synth_I"/>
    <property type="match status" value="1"/>
</dbReference>
<accession>A0A1J4TUT8</accession>
<comment type="caution">
    <text evidence="8">The sequence shown here is derived from an EMBL/GenBank/DDBJ whole genome shotgun (WGS) entry which is preliminary data.</text>
</comment>
<dbReference type="SUPFAM" id="SSF52317">
    <property type="entry name" value="Class I glutamine amidotransferase-like"/>
    <property type="match status" value="1"/>
</dbReference>